<sequence>MRLEDLQKQICEKYNSKYIQLDDMEMVAFAMQSLGQQPIYAVRMVLEKEENVSWFIHCGEYSSASDFYQAMHVSHLHQYLPEILPYLALEPGFQVIIDKHGYEDVWLNPIAQ</sequence>
<dbReference type="EMBL" id="CP092085">
    <property type="protein sequence ID" value="UUN99571.1"/>
    <property type="molecule type" value="Genomic_DNA"/>
</dbReference>
<proteinExistence type="predicted"/>
<gene>
    <name evidence="2" type="ORF">I9054_009045</name>
</gene>
<evidence type="ECO:0000313" key="3">
    <source>
        <dbReference type="Proteomes" id="UP000644140"/>
    </source>
</evidence>
<dbReference type="Proteomes" id="UP000644140">
    <property type="component" value="Chromosome"/>
</dbReference>
<accession>A0A8I1DGP9</accession>
<protein>
    <recommendedName>
        <fullName evidence="1">Imm33-like domain-containing protein</fullName>
    </recommendedName>
</protein>
<dbReference type="InterPro" id="IPR056509">
    <property type="entry name" value="Imm33-like"/>
</dbReference>
<evidence type="ECO:0000259" key="1">
    <source>
        <dbReference type="Pfam" id="PF24719"/>
    </source>
</evidence>
<dbReference type="AlphaFoldDB" id="A0A8I1DGP9"/>
<organism evidence="2 3">
    <name type="scientific">Acinetobacter bereziniae</name>
    <name type="common">Acinetobacter genomosp. 10</name>
    <dbReference type="NCBI Taxonomy" id="106648"/>
    <lineage>
        <taxon>Bacteria</taxon>
        <taxon>Pseudomonadati</taxon>
        <taxon>Pseudomonadota</taxon>
        <taxon>Gammaproteobacteria</taxon>
        <taxon>Moraxellales</taxon>
        <taxon>Moraxellaceae</taxon>
        <taxon>Acinetobacter</taxon>
    </lineage>
</organism>
<evidence type="ECO:0000313" key="2">
    <source>
        <dbReference type="EMBL" id="UUN99571.1"/>
    </source>
</evidence>
<reference evidence="2" key="1">
    <citation type="submission" date="2022-02" db="EMBL/GenBank/DDBJ databases">
        <title>Characterization of Tn125 harboring carbapenem-resistant Acinetobacter bereziniae clinical isolates.</title>
        <authorList>
            <person name="Wong N.-K."/>
            <person name="Pan Q."/>
        </authorList>
    </citation>
    <scope>NUCLEOTIDE SEQUENCE</scope>
    <source>
        <strain evidence="2">GD03393</strain>
    </source>
</reference>
<dbReference type="Pfam" id="PF24719">
    <property type="entry name" value="Imm33-like"/>
    <property type="match status" value="1"/>
</dbReference>
<feature type="domain" description="Imm33-like" evidence="1">
    <location>
        <begin position="7"/>
        <end position="107"/>
    </location>
</feature>
<name>A0A8I1DGP9_ACIBZ</name>
<dbReference type="RefSeq" id="WP_046761154.1">
    <property type="nucleotide sequence ID" value="NZ_BKNL01000105.1"/>
</dbReference>